<dbReference type="KEGG" id="char:116219131"/>
<dbReference type="SMART" id="SM00186">
    <property type="entry name" value="FBG"/>
    <property type="match status" value="1"/>
</dbReference>
<dbReference type="PROSITE" id="PS51406">
    <property type="entry name" value="FIBRINOGEN_C_2"/>
    <property type="match status" value="1"/>
</dbReference>
<protein>
    <submittedName>
        <fullName evidence="5">Microfibril-associated glycoprotein 4-like isoform X1</fullName>
    </submittedName>
    <submittedName>
        <fullName evidence="6">Microfibril-associated glycoprotein 4-like isoform X2</fullName>
    </submittedName>
</protein>
<evidence type="ECO:0000313" key="5">
    <source>
        <dbReference type="RefSeq" id="XP_031417958.2"/>
    </source>
</evidence>
<sequence length="266" mass="30274">MVLLVLLSLLPTCFCTSLHWQQQQTPWDPPPPPPQPDKQDCSMIHSLDPSRPSGEFTIFPVEPYNTPLQVYCDMETDGGGWTVFQRRVDGTLNFYRPWNQYKKGFGNKNGEHWLGLDNIHLLSKAGNYELRVDMEDWEGKKVYAQYTSFSVAPESAGYTLKLGSFINGGAGDSMDGHGGMKFSTFDKDQDAYGDGNCAKLYLGAFWYGACHYANPNGVYRQGADTTPFAVGVEWYHFKGYNYSMKTFSMKIRRRSVVKDQQKMQHY</sequence>
<feature type="signal peptide" evidence="2">
    <location>
        <begin position="1"/>
        <end position="15"/>
    </location>
</feature>
<evidence type="ECO:0000256" key="1">
    <source>
        <dbReference type="ARBA" id="ARBA00023157"/>
    </source>
</evidence>
<accession>A0A6P8EP52</accession>
<evidence type="ECO:0000256" key="2">
    <source>
        <dbReference type="SAM" id="SignalP"/>
    </source>
</evidence>
<gene>
    <name evidence="5 6" type="primary">LOC116219131</name>
</gene>
<evidence type="ECO:0000313" key="6">
    <source>
        <dbReference type="RefSeq" id="XP_042559555.1"/>
    </source>
</evidence>
<name>A0A6P8EP52_CLUHA</name>
<dbReference type="RefSeq" id="XP_042559555.1">
    <property type="nucleotide sequence ID" value="XM_042703621.1"/>
</dbReference>
<reference evidence="5 6" key="1">
    <citation type="submission" date="2025-04" db="UniProtKB">
        <authorList>
            <consortium name="RefSeq"/>
        </authorList>
    </citation>
    <scope>IDENTIFICATION</scope>
</reference>
<feature type="chain" id="PRO_5044652736" evidence="2">
    <location>
        <begin position="16"/>
        <end position="266"/>
    </location>
</feature>
<proteinExistence type="predicted"/>
<dbReference type="OrthoDB" id="7735550at2759"/>
<dbReference type="GeneTree" id="ENSGT00940000154615"/>
<keyword evidence="1" id="KW-1015">Disulfide bond</keyword>
<dbReference type="InterPro" id="IPR002181">
    <property type="entry name" value="Fibrinogen_a/b/g_C_dom"/>
</dbReference>
<dbReference type="Proteomes" id="UP000515152">
    <property type="component" value="Chromosome 24"/>
</dbReference>
<dbReference type="RefSeq" id="XP_031417958.2">
    <property type="nucleotide sequence ID" value="XM_031562098.2"/>
</dbReference>
<dbReference type="NCBIfam" id="NF040941">
    <property type="entry name" value="GGGWT_bact"/>
    <property type="match status" value="1"/>
</dbReference>
<keyword evidence="2" id="KW-0732">Signal</keyword>
<organism evidence="4 5">
    <name type="scientific">Clupea harengus</name>
    <name type="common">Atlantic herring</name>
    <dbReference type="NCBI Taxonomy" id="7950"/>
    <lineage>
        <taxon>Eukaryota</taxon>
        <taxon>Metazoa</taxon>
        <taxon>Chordata</taxon>
        <taxon>Craniata</taxon>
        <taxon>Vertebrata</taxon>
        <taxon>Euteleostomi</taxon>
        <taxon>Actinopterygii</taxon>
        <taxon>Neopterygii</taxon>
        <taxon>Teleostei</taxon>
        <taxon>Clupei</taxon>
        <taxon>Clupeiformes</taxon>
        <taxon>Clupeoidei</taxon>
        <taxon>Clupeidae</taxon>
        <taxon>Clupea</taxon>
    </lineage>
</organism>
<dbReference type="PANTHER" id="PTHR19143:SF225">
    <property type="entry name" value="MICROFIBRIL-ASSOCIATED GLYCOPROTEIN 4"/>
    <property type="match status" value="1"/>
</dbReference>
<dbReference type="GO" id="GO:0048251">
    <property type="term" value="P:elastic fiber assembly"/>
    <property type="evidence" value="ECO:0007669"/>
    <property type="project" value="TreeGrafter"/>
</dbReference>
<evidence type="ECO:0000259" key="3">
    <source>
        <dbReference type="PROSITE" id="PS51406"/>
    </source>
</evidence>
<dbReference type="InterPro" id="IPR050373">
    <property type="entry name" value="Fibrinogen_C-term_domain"/>
</dbReference>
<dbReference type="GeneID" id="116219131"/>
<dbReference type="CDD" id="cd00087">
    <property type="entry name" value="FReD"/>
    <property type="match status" value="1"/>
</dbReference>
<dbReference type="FunFam" id="3.90.215.10:FF:000001">
    <property type="entry name" value="Tenascin isoform 1"/>
    <property type="match status" value="1"/>
</dbReference>
<dbReference type="Pfam" id="PF00147">
    <property type="entry name" value="Fibrinogen_C"/>
    <property type="match status" value="1"/>
</dbReference>
<dbReference type="PANTHER" id="PTHR19143">
    <property type="entry name" value="FIBRINOGEN/TENASCIN/ANGIOPOEITIN"/>
    <property type="match status" value="1"/>
</dbReference>
<dbReference type="AlphaFoldDB" id="A0A6P8EP52"/>
<feature type="domain" description="Fibrinogen C-terminal" evidence="3">
    <location>
        <begin position="32"/>
        <end position="255"/>
    </location>
</feature>
<evidence type="ECO:0000313" key="4">
    <source>
        <dbReference type="Proteomes" id="UP000515152"/>
    </source>
</evidence>
<dbReference type="GO" id="GO:0005615">
    <property type="term" value="C:extracellular space"/>
    <property type="evidence" value="ECO:0007669"/>
    <property type="project" value="TreeGrafter"/>
</dbReference>
<keyword evidence="4" id="KW-1185">Reference proteome</keyword>